<organism evidence="1 2">
    <name type="scientific">Tritrichomonas musculus</name>
    <dbReference type="NCBI Taxonomy" id="1915356"/>
    <lineage>
        <taxon>Eukaryota</taxon>
        <taxon>Metamonada</taxon>
        <taxon>Parabasalia</taxon>
        <taxon>Tritrichomonadida</taxon>
        <taxon>Tritrichomonadidae</taxon>
        <taxon>Tritrichomonas</taxon>
    </lineage>
</organism>
<dbReference type="EMBL" id="JAPFFF010000003">
    <property type="protein sequence ID" value="KAK8894058.1"/>
    <property type="molecule type" value="Genomic_DNA"/>
</dbReference>
<proteinExistence type="predicted"/>
<comment type="caution">
    <text evidence="1">The sequence shown here is derived from an EMBL/GenBank/DDBJ whole genome shotgun (WGS) entry which is preliminary data.</text>
</comment>
<evidence type="ECO:0000313" key="2">
    <source>
        <dbReference type="Proteomes" id="UP001470230"/>
    </source>
</evidence>
<evidence type="ECO:0000313" key="1">
    <source>
        <dbReference type="EMBL" id="KAK8894058.1"/>
    </source>
</evidence>
<dbReference type="InterPro" id="IPR016024">
    <property type="entry name" value="ARM-type_fold"/>
</dbReference>
<keyword evidence="2" id="KW-1185">Reference proteome</keyword>
<dbReference type="Gene3D" id="1.25.10.10">
    <property type="entry name" value="Leucine-rich Repeat Variant"/>
    <property type="match status" value="1"/>
</dbReference>
<gene>
    <name evidence="1" type="ORF">M9Y10_022490</name>
</gene>
<accession>A0ABR2KSM4</accession>
<dbReference type="InterPro" id="IPR011989">
    <property type="entry name" value="ARM-like"/>
</dbReference>
<protein>
    <submittedName>
        <fullName evidence="1">Uncharacterized protein</fullName>
    </submittedName>
</protein>
<sequence length="492" mass="56501">MDISNQLRDLLAQNQQMMRQKDLFGDIMYSVTTIKPSDQELNSIQELLIKFSNDPVSNIDSVMKVAEFLQFIPSDFVDKLLNYNFFNTLTKLLPNLQYAYKAFYIISGAITPISNFTSSILQNISCNNYDLFSSYIKDKMFPPIHRQRNLTFLEIIEEFLSYLVNYDRDPQILECLHNTIIAIEECTNHILSIQTKQMKLKLKYWGISAAVCKRVFIDTVYPDIFHKGIKLLLQIAEIPEINSYSVISQSEKMILIENYSEDILCDLILLFSKIICSHLCGLTRAQAKKNLIEKLISFLSGESYKVKINTINLIFQLSRGSLEPIMMLIDNGLYQHLLNFAKEYPDDADQVLNVAYSICNCGKDFVNSICESGFIDLIHYAIGNGSISVQRSAIYLVSNIMYRGSFEEIRQVIDPHIFEKMIEFLEEDCIGVECIFRGLIHGLDNEYEACDDSLLKALSNQEFFSLLQNYAQSDDQNICELAMILQQKLTSS</sequence>
<reference evidence="1 2" key="1">
    <citation type="submission" date="2024-04" db="EMBL/GenBank/DDBJ databases">
        <title>Tritrichomonas musculus Genome.</title>
        <authorList>
            <person name="Alves-Ferreira E."/>
            <person name="Grigg M."/>
            <person name="Lorenzi H."/>
            <person name="Galac M."/>
        </authorList>
    </citation>
    <scope>NUCLEOTIDE SEQUENCE [LARGE SCALE GENOMIC DNA]</scope>
    <source>
        <strain evidence="1 2">EAF2021</strain>
    </source>
</reference>
<name>A0ABR2KSM4_9EUKA</name>
<dbReference type="SUPFAM" id="SSF48371">
    <property type="entry name" value="ARM repeat"/>
    <property type="match status" value="1"/>
</dbReference>
<dbReference type="Proteomes" id="UP001470230">
    <property type="component" value="Unassembled WGS sequence"/>
</dbReference>